<reference evidence="1 2" key="1">
    <citation type="submission" date="2024-03" db="EMBL/GenBank/DDBJ databases">
        <title>Community enrichment and isolation of bacterial strains for fucoidan degradation.</title>
        <authorList>
            <person name="Sichert A."/>
        </authorList>
    </citation>
    <scope>NUCLEOTIDE SEQUENCE [LARGE SCALE GENOMIC DNA]</scope>
    <source>
        <strain evidence="1 2">AS62</strain>
    </source>
</reference>
<comment type="caution">
    <text evidence="1">The sequence shown here is derived from an EMBL/GenBank/DDBJ whole genome shotgun (WGS) entry which is preliminary data.</text>
</comment>
<organism evidence="1 2">
    <name type="scientific">Ahrensia kielensis</name>
    <dbReference type="NCBI Taxonomy" id="76980"/>
    <lineage>
        <taxon>Bacteria</taxon>
        <taxon>Pseudomonadati</taxon>
        <taxon>Pseudomonadota</taxon>
        <taxon>Alphaproteobacteria</taxon>
        <taxon>Hyphomicrobiales</taxon>
        <taxon>Ahrensiaceae</taxon>
        <taxon>Ahrensia</taxon>
    </lineage>
</organism>
<dbReference type="RefSeq" id="WP_342846194.1">
    <property type="nucleotide sequence ID" value="NZ_JBBMQO010000001.1"/>
</dbReference>
<gene>
    <name evidence="1" type="ORF">WNY59_01115</name>
</gene>
<dbReference type="EMBL" id="JBBMQO010000001">
    <property type="protein sequence ID" value="MEM5500180.1"/>
    <property type="molecule type" value="Genomic_DNA"/>
</dbReference>
<protein>
    <submittedName>
        <fullName evidence="1">DUF1045 domain-containing protein</fullName>
    </submittedName>
</protein>
<dbReference type="PIRSF" id="PIRSF033328">
    <property type="entry name" value="Phest_Mll4975"/>
    <property type="match status" value="1"/>
</dbReference>
<name>A0ABU9T2Y3_9HYPH</name>
<sequence>MRYGIYYTPPQESALSHHVAQWLGRNAFTGETIETTHGLDALLASPRKYGFHGTLKAPFHLAKGVREDELLELFETFAAGSEAFTVPQIQLSKLGPFFALTPSEPDVQLEALGSAAVRTFEPMRAPLSQADIERRNPAKLSEQQRIYLERWGYPYVMDEFRFHLTLTGPVDEADSERVEEALRKHFSMFLDKPLPIETLGLFVEPERGAPFSVLRVASLL</sequence>
<accession>A0ABU9T2Y3</accession>
<evidence type="ECO:0000313" key="2">
    <source>
        <dbReference type="Proteomes" id="UP001477870"/>
    </source>
</evidence>
<evidence type="ECO:0000313" key="1">
    <source>
        <dbReference type="EMBL" id="MEM5500180.1"/>
    </source>
</evidence>
<dbReference type="Pfam" id="PF06299">
    <property type="entry name" value="DUF1045"/>
    <property type="match status" value="1"/>
</dbReference>
<dbReference type="NCBIfam" id="TIGR03223">
    <property type="entry name" value="Phn_opern_protn"/>
    <property type="match status" value="1"/>
</dbReference>
<dbReference type="Proteomes" id="UP001477870">
    <property type="component" value="Unassembled WGS sequence"/>
</dbReference>
<keyword evidence="2" id="KW-1185">Reference proteome</keyword>
<proteinExistence type="predicted"/>
<dbReference type="InterPro" id="IPR009389">
    <property type="entry name" value="DUF1045"/>
</dbReference>